<dbReference type="EMBL" id="JAHLPM010000001">
    <property type="protein sequence ID" value="MBU5436519.1"/>
    <property type="molecule type" value="Genomic_DNA"/>
</dbReference>
<feature type="domain" description="NodB homology" evidence="1">
    <location>
        <begin position="95"/>
        <end position="147"/>
    </location>
</feature>
<dbReference type="InterPro" id="IPR002509">
    <property type="entry name" value="NODB_dom"/>
</dbReference>
<proteinExistence type="predicted"/>
<protein>
    <submittedName>
        <fullName evidence="2">Polysaccharide deacetylase family protein</fullName>
    </submittedName>
</protein>
<dbReference type="InterPro" id="IPR051398">
    <property type="entry name" value="Polysacch_Deacetylase"/>
</dbReference>
<dbReference type="Proteomes" id="UP000749471">
    <property type="component" value="Unassembled WGS sequence"/>
</dbReference>
<dbReference type="PANTHER" id="PTHR34216:SF3">
    <property type="entry name" value="POLY-BETA-1,6-N-ACETYL-D-GLUCOSAMINE N-DEACETYLASE"/>
    <property type="match status" value="1"/>
</dbReference>
<dbReference type="Pfam" id="PF01522">
    <property type="entry name" value="Polysacc_deac_1"/>
    <property type="match status" value="1"/>
</dbReference>
<accession>A0ABS6E149</accession>
<name>A0ABS6E149_9FIRM</name>
<evidence type="ECO:0000313" key="3">
    <source>
        <dbReference type="Proteomes" id="UP000749471"/>
    </source>
</evidence>
<comment type="caution">
    <text evidence="2">The sequence shown here is derived from an EMBL/GenBank/DDBJ whole genome shotgun (WGS) entry which is preliminary data.</text>
</comment>
<organism evidence="2 3">
    <name type="scientific">Tissierella simiarum</name>
    <dbReference type="NCBI Taxonomy" id="2841534"/>
    <lineage>
        <taxon>Bacteria</taxon>
        <taxon>Bacillati</taxon>
        <taxon>Bacillota</taxon>
        <taxon>Tissierellia</taxon>
        <taxon>Tissierellales</taxon>
        <taxon>Tissierellaceae</taxon>
        <taxon>Tissierella</taxon>
    </lineage>
</organism>
<evidence type="ECO:0000313" key="2">
    <source>
        <dbReference type="EMBL" id="MBU5436519.1"/>
    </source>
</evidence>
<sequence>MKKLVYGVLFIILFTSIFMVIGKEIAIEALVDVNEVIPILMYHHVVEEGVETNKIMITTKRFEEDMEYLKKEGYTTIFFKELIDYKEGRGKLPEKPIVITFDDGYEDNYKNAYPILKRNNMKATIFVIGSRIGITNFNNDSRYSYLS</sequence>
<evidence type="ECO:0000259" key="1">
    <source>
        <dbReference type="PROSITE" id="PS51677"/>
    </source>
</evidence>
<reference evidence="2 3" key="1">
    <citation type="submission" date="2021-06" db="EMBL/GenBank/DDBJ databases">
        <authorList>
            <person name="Sun Q."/>
            <person name="Li D."/>
        </authorList>
    </citation>
    <scope>NUCLEOTIDE SEQUENCE [LARGE SCALE GENOMIC DNA]</scope>
    <source>
        <strain evidence="2 3">MSJ-40</strain>
    </source>
</reference>
<keyword evidence="3" id="KW-1185">Reference proteome</keyword>
<gene>
    <name evidence="2" type="ORF">KQI42_00785</name>
</gene>
<dbReference type="PROSITE" id="PS51677">
    <property type="entry name" value="NODB"/>
    <property type="match status" value="1"/>
</dbReference>
<dbReference type="PANTHER" id="PTHR34216">
    <property type="match status" value="1"/>
</dbReference>